<sequence length="104" mass="11994">MSIVEIPGQKFKVGNMKVKIKNISSEGLCFTAGVRLPVNRELTLQFDIPLRNGESVSICGYPVWVQEIDENNFEYGVEFEHKPEEKVELTIALYSLCKEMYDYR</sequence>
<dbReference type="Gene3D" id="2.40.10.220">
    <property type="entry name" value="predicted glycosyltransferase like domains"/>
    <property type="match status" value="1"/>
</dbReference>
<proteinExistence type="predicted"/>
<organism evidence="2">
    <name type="scientific">bioreactor metagenome</name>
    <dbReference type="NCBI Taxonomy" id="1076179"/>
    <lineage>
        <taxon>unclassified sequences</taxon>
        <taxon>metagenomes</taxon>
        <taxon>ecological metagenomes</taxon>
    </lineage>
</organism>
<dbReference type="EMBL" id="VSSQ01123524">
    <property type="protein sequence ID" value="MPN54866.1"/>
    <property type="molecule type" value="Genomic_DNA"/>
</dbReference>
<accession>A0A645IUN1</accession>
<gene>
    <name evidence="2" type="ORF">SDC9_202544</name>
</gene>
<dbReference type="SUPFAM" id="SSF141371">
    <property type="entry name" value="PilZ domain-like"/>
    <property type="match status" value="1"/>
</dbReference>
<reference evidence="2" key="1">
    <citation type="submission" date="2019-08" db="EMBL/GenBank/DDBJ databases">
        <authorList>
            <person name="Kucharzyk K."/>
            <person name="Murdoch R.W."/>
            <person name="Higgins S."/>
            <person name="Loffler F."/>
        </authorList>
    </citation>
    <scope>NUCLEOTIDE SEQUENCE</scope>
</reference>
<comment type="caution">
    <text evidence="2">The sequence shown here is derived from an EMBL/GenBank/DDBJ whole genome shotgun (WGS) entry which is preliminary data.</text>
</comment>
<dbReference type="InterPro" id="IPR009875">
    <property type="entry name" value="PilZ_domain"/>
</dbReference>
<dbReference type="AlphaFoldDB" id="A0A645IUN1"/>
<feature type="domain" description="PilZ" evidence="1">
    <location>
        <begin position="13"/>
        <end position="87"/>
    </location>
</feature>
<protein>
    <recommendedName>
        <fullName evidence="1">PilZ domain-containing protein</fullName>
    </recommendedName>
</protein>
<evidence type="ECO:0000259" key="1">
    <source>
        <dbReference type="Pfam" id="PF07238"/>
    </source>
</evidence>
<name>A0A645IUN1_9ZZZZ</name>
<dbReference type="GO" id="GO:0035438">
    <property type="term" value="F:cyclic-di-GMP binding"/>
    <property type="evidence" value="ECO:0007669"/>
    <property type="project" value="InterPro"/>
</dbReference>
<dbReference type="Pfam" id="PF07238">
    <property type="entry name" value="PilZ"/>
    <property type="match status" value="1"/>
</dbReference>
<evidence type="ECO:0000313" key="2">
    <source>
        <dbReference type="EMBL" id="MPN54866.1"/>
    </source>
</evidence>